<evidence type="ECO:0000313" key="2">
    <source>
        <dbReference type="EMBL" id="MBB5292648.1"/>
    </source>
</evidence>
<feature type="transmembrane region" description="Helical" evidence="1">
    <location>
        <begin position="146"/>
        <end position="164"/>
    </location>
</feature>
<feature type="transmembrane region" description="Helical" evidence="1">
    <location>
        <begin position="312"/>
        <end position="335"/>
    </location>
</feature>
<dbReference type="EMBL" id="JACHFZ010000004">
    <property type="protein sequence ID" value="MBB5292648.1"/>
    <property type="molecule type" value="Genomic_DNA"/>
</dbReference>
<keyword evidence="1" id="KW-0472">Membrane</keyword>
<feature type="transmembrane region" description="Helical" evidence="1">
    <location>
        <begin position="111"/>
        <end position="134"/>
    </location>
</feature>
<evidence type="ECO:0008006" key="4">
    <source>
        <dbReference type="Google" id="ProtNLM"/>
    </source>
</evidence>
<evidence type="ECO:0000256" key="1">
    <source>
        <dbReference type="SAM" id="Phobius"/>
    </source>
</evidence>
<protein>
    <recommendedName>
        <fullName evidence="4">O-Antigen ligase</fullName>
    </recommendedName>
</protein>
<dbReference type="PANTHER" id="PTHR37422:SF23">
    <property type="entry name" value="TEICHURONIC ACID BIOSYNTHESIS PROTEIN TUAE"/>
    <property type="match status" value="1"/>
</dbReference>
<reference evidence="2 3" key="1">
    <citation type="submission" date="2020-08" db="EMBL/GenBank/DDBJ databases">
        <title>Genomic Encyclopedia of Type Strains, Phase IV (KMG-IV): sequencing the most valuable type-strain genomes for metagenomic binning, comparative biology and taxonomic classification.</title>
        <authorList>
            <person name="Goeker M."/>
        </authorList>
    </citation>
    <scope>NUCLEOTIDE SEQUENCE [LARGE SCALE GENOMIC DNA]</scope>
    <source>
        <strain evidence="2 3">DSM 25335</strain>
    </source>
</reference>
<dbReference type="PANTHER" id="PTHR37422">
    <property type="entry name" value="TEICHURONIC ACID BIOSYNTHESIS PROTEIN TUAE"/>
    <property type="match status" value="1"/>
</dbReference>
<proteinExistence type="predicted"/>
<gene>
    <name evidence="2" type="ORF">HNQ67_002172</name>
</gene>
<sequence length="425" mass="45710">MTKRALPLVALYLAMAASTRIFEPAYFGYIIAFGVFIAGYGTQLLTRKNAPPLSGPVLLGWAVFAALVLLTTLLAKPAFRDLFRDCGAIASFLFGLVVIPRALGKDWERPLFAGLSALAMVISVWTILGAVAAYLAGAGSYEWRGVYVPFAHGWLPYLIVAEYIRSRSGADFRVSAFRIGLCVLALLLSLSRTGILLVGTFGVVILLINARHWLLSARGMAMVITAAVAAAVVLPQLWQLDVVQQRVQAGVGPGDLSLGWRAMEETAATNYLSDGGWRRWLFGFGLGARVPLPIGIVDFAGNPTIPHLHNSYWTYLVKFGAVGLTWVLVSIGVLLTRAHLVRGGVPALLTGGTWILLFVLGTAVTLQGMTEWSHLTFLGIACALLGKAAHEPRWQPAHVAQDRTRITGETAGPIPATRVSGRAVR</sequence>
<evidence type="ECO:0000313" key="3">
    <source>
        <dbReference type="Proteomes" id="UP000566663"/>
    </source>
</evidence>
<feature type="transmembrane region" description="Helical" evidence="1">
    <location>
        <begin position="57"/>
        <end position="76"/>
    </location>
</feature>
<accession>A0A7W8MGW8</accession>
<organism evidence="2 3">
    <name type="scientific">Brevundimonas basaltis</name>
    <dbReference type="NCBI Taxonomy" id="472166"/>
    <lineage>
        <taxon>Bacteria</taxon>
        <taxon>Pseudomonadati</taxon>
        <taxon>Pseudomonadota</taxon>
        <taxon>Alphaproteobacteria</taxon>
        <taxon>Caulobacterales</taxon>
        <taxon>Caulobacteraceae</taxon>
        <taxon>Brevundimonas</taxon>
    </lineage>
</organism>
<keyword evidence="1" id="KW-0812">Transmembrane</keyword>
<dbReference type="RefSeq" id="WP_183255217.1">
    <property type="nucleotide sequence ID" value="NZ_BAAAFF010000001.1"/>
</dbReference>
<keyword evidence="1" id="KW-1133">Transmembrane helix</keyword>
<comment type="caution">
    <text evidence="2">The sequence shown here is derived from an EMBL/GenBank/DDBJ whole genome shotgun (WGS) entry which is preliminary data.</text>
</comment>
<feature type="transmembrane region" description="Helical" evidence="1">
    <location>
        <begin position="82"/>
        <end position="99"/>
    </location>
</feature>
<feature type="transmembrane region" description="Helical" evidence="1">
    <location>
        <begin position="176"/>
        <end position="208"/>
    </location>
</feature>
<name>A0A7W8MGW8_9CAUL</name>
<dbReference type="InterPro" id="IPR051533">
    <property type="entry name" value="WaaL-like"/>
</dbReference>
<feature type="transmembrane region" description="Helical" evidence="1">
    <location>
        <begin position="347"/>
        <end position="366"/>
    </location>
</feature>
<feature type="transmembrane region" description="Helical" evidence="1">
    <location>
        <begin position="26"/>
        <end position="45"/>
    </location>
</feature>
<keyword evidence="3" id="KW-1185">Reference proteome</keyword>
<dbReference type="Proteomes" id="UP000566663">
    <property type="component" value="Unassembled WGS sequence"/>
</dbReference>
<feature type="transmembrane region" description="Helical" evidence="1">
    <location>
        <begin position="220"/>
        <end position="238"/>
    </location>
</feature>
<dbReference type="AlphaFoldDB" id="A0A7W8MGW8"/>